<dbReference type="EMBL" id="JAADJU010000014">
    <property type="protein sequence ID" value="NMP29418.1"/>
    <property type="molecule type" value="Genomic_DNA"/>
</dbReference>
<name>A0A848MLI4_9GAMM</name>
<dbReference type="RefSeq" id="WP_169405129.1">
    <property type="nucleotide sequence ID" value="NZ_JAADJU010000014.1"/>
</dbReference>
<feature type="transmembrane region" description="Helical" evidence="1">
    <location>
        <begin position="108"/>
        <end position="129"/>
    </location>
</feature>
<dbReference type="Proteomes" id="UP000585363">
    <property type="component" value="Unassembled WGS sequence"/>
</dbReference>
<organism evidence="2 3">
    <name type="scientific">Rouxiella aceris</name>
    <dbReference type="NCBI Taxonomy" id="2703884"/>
    <lineage>
        <taxon>Bacteria</taxon>
        <taxon>Pseudomonadati</taxon>
        <taxon>Pseudomonadota</taxon>
        <taxon>Gammaproteobacteria</taxon>
        <taxon>Enterobacterales</taxon>
        <taxon>Yersiniaceae</taxon>
        <taxon>Rouxiella</taxon>
    </lineage>
</organism>
<evidence type="ECO:0000313" key="3">
    <source>
        <dbReference type="Proteomes" id="UP000585363"/>
    </source>
</evidence>
<keyword evidence="1" id="KW-1133">Transmembrane helix</keyword>
<evidence type="ECO:0000256" key="1">
    <source>
        <dbReference type="SAM" id="Phobius"/>
    </source>
</evidence>
<reference evidence="2 3" key="1">
    <citation type="submission" date="2020-01" db="EMBL/GenBank/DDBJ databases">
        <authorList>
            <person name="Lee S.D."/>
        </authorList>
    </citation>
    <scope>NUCLEOTIDE SEQUENCE [LARGE SCALE GENOMIC DNA]</scope>
    <source>
        <strain evidence="2 3">SAP-1</strain>
    </source>
</reference>
<protein>
    <submittedName>
        <fullName evidence="2">Uncharacterized protein</fullName>
    </submittedName>
</protein>
<sequence>MALLVRKLVKFIFYILVFYVCARIDFYFNISENIISWDFIHFLAKVFGVEGMGEAIMNIYDEVCIYFIASVSIVVYSFLITLAVNLYNKEFSVGPFTKWFLSCVMKTFALAVVCVIIFYIVITLLGFVFD</sequence>
<gene>
    <name evidence="2" type="ORF">GW590_21465</name>
</gene>
<keyword evidence="3" id="KW-1185">Reference proteome</keyword>
<comment type="caution">
    <text evidence="2">The sequence shown here is derived from an EMBL/GenBank/DDBJ whole genome shotgun (WGS) entry which is preliminary data.</text>
</comment>
<keyword evidence="1" id="KW-0812">Transmembrane</keyword>
<feature type="transmembrane region" description="Helical" evidence="1">
    <location>
        <begin position="65"/>
        <end position="87"/>
    </location>
</feature>
<proteinExistence type="predicted"/>
<dbReference type="AlphaFoldDB" id="A0A848MLI4"/>
<reference evidence="2 3" key="2">
    <citation type="submission" date="2020-06" db="EMBL/GenBank/DDBJ databases">
        <title>Polyphasic characterization of a Rahnella strain isolated from tree sap.</title>
        <authorList>
            <person name="Kim I.S."/>
        </authorList>
    </citation>
    <scope>NUCLEOTIDE SEQUENCE [LARGE SCALE GENOMIC DNA]</scope>
    <source>
        <strain evidence="2 3">SAP-1</strain>
    </source>
</reference>
<keyword evidence="1" id="KW-0472">Membrane</keyword>
<evidence type="ECO:0000313" key="2">
    <source>
        <dbReference type="EMBL" id="NMP29418.1"/>
    </source>
</evidence>
<accession>A0A848MLI4</accession>